<evidence type="ECO:0000313" key="1">
    <source>
        <dbReference type="EMBL" id="ABM05211.1"/>
    </source>
</evidence>
<dbReference type="SUPFAM" id="SSF56784">
    <property type="entry name" value="HAD-like"/>
    <property type="match status" value="1"/>
</dbReference>
<dbReference type="PRINTS" id="PR00413">
    <property type="entry name" value="HADHALOGNASE"/>
</dbReference>
<dbReference type="HOGENOM" id="CLU_045011_13_3_6"/>
<organism evidence="1 2">
    <name type="scientific">Psychromonas ingrahamii (strain DSM 17664 / CCUG 51855 / 37)</name>
    <dbReference type="NCBI Taxonomy" id="357804"/>
    <lineage>
        <taxon>Bacteria</taxon>
        <taxon>Pseudomonadati</taxon>
        <taxon>Pseudomonadota</taxon>
        <taxon>Gammaproteobacteria</taxon>
        <taxon>Alteromonadales</taxon>
        <taxon>Psychromonadaceae</taxon>
        <taxon>Psychromonas</taxon>
    </lineage>
</organism>
<dbReference type="Proteomes" id="UP000000639">
    <property type="component" value="Chromosome"/>
</dbReference>
<dbReference type="OrthoDB" id="9800058at2"/>
<keyword evidence="2" id="KW-1185">Reference proteome</keyword>
<dbReference type="InterPro" id="IPR041492">
    <property type="entry name" value="HAD_2"/>
</dbReference>
<dbReference type="CDD" id="cd07505">
    <property type="entry name" value="HAD_BPGM-like"/>
    <property type="match status" value="1"/>
</dbReference>
<dbReference type="PANTHER" id="PTHR18901:SF38">
    <property type="entry name" value="PSEUDOURIDINE-5'-PHOSPHATASE"/>
    <property type="match status" value="1"/>
</dbReference>
<dbReference type="SFLD" id="SFLDG01135">
    <property type="entry name" value="C1.5.6:_HAD__Beta-PGM__Phospha"/>
    <property type="match status" value="1"/>
</dbReference>
<reference evidence="1 2" key="1">
    <citation type="submission" date="2007-01" db="EMBL/GenBank/DDBJ databases">
        <title>Complete sequence of Psychromonas ingrahamii 37.</title>
        <authorList>
            <consortium name="US DOE Joint Genome Institute"/>
            <person name="Copeland A."/>
            <person name="Lucas S."/>
            <person name="Lapidus A."/>
            <person name="Barry K."/>
            <person name="Detter J.C."/>
            <person name="Glavina del Rio T."/>
            <person name="Hammon N."/>
            <person name="Israni S."/>
            <person name="Dalin E."/>
            <person name="Tice H."/>
            <person name="Pitluck S."/>
            <person name="Thompson L.S."/>
            <person name="Brettin T."/>
            <person name="Bruce D."/>
            <person name="Han C."/>
            <person name="Tapia R."/>
            <person name="Schmutz J."/>
            <person name="Larimer F."/>
            <person name="Land M."/>
            <person name="Hauser L."/>
            <person name="Kyrpides N."/>
            <person name="Ivanova N."/>
            <person name="Staley J."/>
            <person name="Richardson P."/>
        </authorList>
    </citation>
    <scope>NUCLEOTIDE SEQUENCE [LARGE SCALE GENOMIC DNA]</scope>
    <source>
        <strain evidence="1 2">37</strain>
    </source>
</reference>
<dbReference type="KEGG" id="pin:Ping_3528"/>
<dbReference type="STRING" id="357804.Ping_3528"/>
<dbReference type="InterPro" id="IPR006439">
    <property type="entry name" value="HAD-SF_hydro_IA"/>
</dbReference>
<dbReference type="AlphaFoldDB" id="A1T0E6"/>
<dbReference type="PANTHER" id="PTHR18901">
    <property type="entry name" value="2-DEOXYGLUCOSE-6-PHOSPHATE PHOSPHATASE 2"/>
    <property type="match status" value="1"/>
</dbReference>
<name>A1T0E6_PSYIN</name>
<dbReference type="Gene3D" id="3.40.50.1000">
    <property type="entry name" value="HAD superfamily/HAD-like"/>
    <property type="match status" value="1"/>
</dbReference>
<dbReference type="RefSeq" id="WP_011771759.1">
    <property type="nucleotide sequence ID" value="NC_008709.1"/>
</dbReference>
<sequence>MNYQAAVFDMDGLLLDTERVCQKAFQDACRHLSLPILNETYLKIIGTNALSIKKIITAGYGPELDYESLRVEWMKRYHAVVDFQAIPVKEGVIALLDWLQEQSIPMAVATSSEKDVALTKLKLSGLEGYFQQLSTGCEVTHSKPHPEIFLLAAKRLNTDPTACLAFEDSNHGVRAAVNAGMHVFQVPDLVTPCPETLALGHQVKPSLSDVLSRLQNAQQENQ</sequence>
<dbReference type="eggNOG" id="COG0637">
    <property type="taxonomic scope" value="Bacteria"/>
</dbReference>
<dbReference type="NCBIfam" id="TIGR01509">
    <property type="entry name" value="HAD-SF-IA-v3"/>
    <property type="match status" value="1"/>
</dbReference>
<accession>A1T0E6</accession>
<dbReference type="EMBL" id="CP000510">
    <property type="protein sequence ID" value="ABM05211.1"/>
    <property type="molecule type" value="Genomic_DNA"/>
</dbReference>
<proteinExistence type="predicted"/>
<dbReference type="Gene3D" id="1.10.150.240">
    <property type="entry name" value="Putative phosphatase, domain 2"/>
    <property type="match status" value="1"/>
</dbReference>
<dbReference type="Pfam" id="PF13419">
    <property type="entry name" value="HAD_2"/>
    <property type="match status" value="1"/>
</dbReference>
<dbReference type="GO" id="GO:0016787">
    <property type="term" value="F:hydrolase activity"/>
    <property type="evidence" value="ECO:0007669"/>
    <property type="project" value="UniProtKB-KW"/>
</dbReference>
<gene>
    <name evidence="1" type="ordered locus">Ping_3528</name>
</gene>
<dbReference type="InterPro" id="IPR023198">
    <property type="entry name" value="PGP-like_dom2"/>
</dbReference>
<dbReference type="InterPro" id="IPR036412">
    <property type="entry name" value="HAD-like_sf"/>
</dbReference>
<dbReference type="SFLD" id="SFLDG01129">
    <property type="entry name" value="C1.5:_HAD__Beta-PGM__Phosphata"/>
    <property type="match status" value="1"/>
</dbReference>
<keyword evidence="1" id="KW-0378">Hydrolase</keyword>
<protein>
    <submittedName>
        <fullName evidence="1">HAD-superfamily hydrolase, subfamily IA, variant 3</fullName>
    </submittedName>
</protein>
<dbReference type="SFLD" id="SFLDS00003">
    <property type="entry name" value="Haloacid_Dehalogenase"/>
    <property type="match status" value="1"/>
</dbReference>
<dbReference type="InterPro" id="IPR023214">
    <property type="entry name" value="HAD_sf"/>
</dbReference>
<evidence type="ECO:0000313" key="2">
    <source>
        <dbReference type="Proteomes" id="UP000000639"/>
    </source>
</evidence>